<comment type="similarity">
    <text evidence="2 8">Belongs to the zinc-containing alcohol dehydrogenase family.</text>
</comment>
<evidence type="ECO:0000313" key="11">
    <source>
        <dbReference type="Proteomes" id="UP000242915"/>
    </source>
</evidence>
<dbReference type="Pfam" id="PF00107">
    <property type="entry name" value="ADH_zinc_N"/>
    <property type="match status" value="1"/>
</dbReference>
<keyword evidence="3 8" id="KW-0479">Metal-binding</keyword>
<dbReference type="InterPro" id="IPR029752">
    <property type="entry name" value="D-isomer_DH_CS1"/>
</dbReference>
<dbReference type="GO" id="GO:0008270">
    <property type="term" value="F:zinc ion binding"/>
    <property type="evidence" value="ECO:0007669"/>
    <property type="project" value="InterPro"/>
</dbReference>
<accession>A0A239H225</accession>
<evidence type="ECO:0000256" key="2">
    <source>
        <dbReference type="ARBA" id="ARBA00008072"/>
    </source>
</evidence>
<dbReference type="EMBL" id="FZOG01000004">
    <property type="protein sequence ID" value="SNS74853.1"/>
    <property type="molecule type" value="Genomic_DNA"/>
</dbReference>
<comment type="cofactor">
    <cofactor evidence="1 8">
        <name>Zn(2+)</name>
        <dbReference type="ChEBI" id="CHEBI:29105"/>
    </cofactor>
</comment>
<name>A0A239H225_9PSED</name>
<keyword evidence="4 8" id="KW-0862">Zinc</keyword>
<dbReference type="SUPFAM" id="SSF51735">
    <property type="entry name" value="NAD(P)-binding Rossmann-fold domains"/>
    <property type="match status" value="1"/>
</dbReference>
<evidence type="ECO:0000259" key="9">
    <source>
        <dbReference type="SMART" id="SM00829"/>
    </source>
</evidence>
<dbReference type="PROSITE" id="PS00065">
    <property type="entry name" value="D_2_HYDROXYACID_DH_1"/>
    <property type="match status" value="1"/>
</dbReference>
<evidence type="ECO:0000256" key="3">
    <source>
        <dbReference type="ARBA" id="ARBA00022723"/>
    </source>
</evidence>
<keyword evidence="6" id="KW-0560">Oxidoreductase</keyword>
<dbReference type="CDD" id="cd05283">
    <property type="entry name" value="CAD1"/>
    <property type="match status" value="1"/>
</dbReference>
<dbReference type="EC" id="1.1.1.2" evidence="7"/>
<keyword evidence="5" id="KW-0521">NADP</keyword>
<dbReference type="InterPro" id="IPR013149">
    <property type="entry name" value="ADH-like_C"/>
</dbReference>
<dbReference type="GO" id="GO:0008106">
    <property type="term" value="F:alcohol dehydrogenase (NADP+) activity"/>
    <property type="evidence" value="ECO:0007669"/>
    <property type="project" value="UniProtKB-EC"/>
</dbReference>
<dbReference type="InterPro" id="IPR047109">
    <property type="entry name" value="CAD-like"/>
</dbReference>
<dbReference type="PROSITE" id="PS00059">
    <property type="entry name" value="ADH_ZINC"/>
    <property type="match status" value="1"/>
</dbReference>
<sequence length="344" mass="37003">MSTPESVVSTFTGWAATQAGAPLEQFEYDPGPLGTEEVEVAIEYCGICHSDQSMIDNEWKNARYPFIPGHEVVGTVVRLGEQAQGLKIGQRVGIGWLKGSCMHCNSCMEGSHQLCNMIKPTIVGSHGGFANRMRAHWAWTLPIPDSLDPSLAGPLFCGGSTVFAPLLELNVKPTDRVGVVGIGGLGHLALRFLNAWGCEVTAFTSSLNKQEEAKRLGAHNVVASTDSAAMKKVAGTLDFLLITASADLDWNALIGTLGGKGKLHFVGIVPSAIPVHVFNLIPRQRSISGSPVGSPAIMRSMLEFCARHQILPQVEHFPMSKVNDAIQHLRDGKARYRVVLDASQ</sequence>
<evidence type="ECO:0000256" key="4">
    <source>
        <dbReference type="ARBA" id="ARBA00022833"/>
    </source>
</evidence>
<dbReference type="FunFam" id="3.40.50.720:FF:000022">
    <property type="entry name" value="Cinnamyl alcohol dehydrogenase"/>
    <property type="match status" value="1"/>
</dbReference>
<dbReference type="Gene3D" id="3.40.50.720">
    <property type="entry name" value="NAD(P)-binding Rossmann-like Domain"/>
    <property type="match status" value="1"/>
</dbReference>
<dbReference type="PANTHER" id="PTHR42683">
    <property type="entry name" value="ALDEHYDE REDUCTASE"/>
    <property type="match status" value="1"/>
</dbReference>
<dbReference type="SUPFAM" id="SSF50129">
    <property type="entry name" value="GroES-like"/>
    <property type="match status" value="1"/>
</dbReference>
<evidence type="ECO:0000256" key="7">
    <source>
        <dbReference type="ARBA" id="ARBA00024074"/>
    </source>
</evidence>
<keyword evidence="11" id="KW-1185">Reference proteome</keyword>
<dbReference type="InterPro" id="IPR020843">
    <property type="entry name" value="ER"/>
</dbReference>
<evidence type="ECO:0000313" key="10">
    <source>
        <dbReference type="EMBL" id="SNS74853.1"/>
    </source>
</evidence>
<organism evidence="10 11">
    <name type="scientific">Pseudomonas segetis</name>
    <dbReference type="NCBI Taxonomy" id="298908"/>
    <lineage>
        <taxon>Bacteria</taxon>
        <taxon>Pseudomonadati</taxon>
        <taxon>Pseudomonadota</taxon>
        <taxon>Gammaproteobacteria</taxon>
        <taxon>Pseudomonadales</taxon>
        <taxon>Pseudomonadaceae</taxon>
        <taxon>Pseudomonas</taxon>
    </lineage>
</organism>
<gene>
    <name evidence="10" type="ORF">SAMN05216255_3236</name>
</gene>
<evidence type="ECO:0000256" key="6">
    <source>
        <dbReference type="ARBA" id="ARBA00023002"/>
    </source>
</evidence>
<dbReference type="RefSeq" id="WP_089360522.1">
    <property type="nucleotide sequence ID" value="NZ_FZOG01000004.1"/>
</dbReference>
<feature type="domain" description="Enoyl reductase (ER)" evidence="9">
    <location>
        <begin position="21"/>
        <end position="340"/>
    </location>
</feature>
<evidence type="ECO:0000256" key="8">
    <source>
        <dbReference type="RuleBase" id="RU361277"/>
    </source>
</evidence>
<dbReference type="InterPro" id="IPR013154">
    <property type="entry name" value="ADH-like_N"/>
</dbReference>
<dbReference type="InterPro" id="IPR011032">
    <property type="entry name" value="GroES-like_sf"/>
</dbReference>
<evidence type="ECO:0000256" key="1">
    <source>
        <dbReference type="ARBA" id="ARBA00001947"/>
    </source>
</evidence>
<evidence type="ECO:0000256" key="5">
    <source>
        <dbReference type="ARBA" id="ARBA00022857"/>
    </source>
</evidence>
<dbReference type="Proteomes" id="UP000242915">
    <property type="component" value="Unassembled WGS sequence"/>
</dbReference>
<dbReference type="Pfam" id="PF08240">
    <property type="entry name" value="ADH_N"/>
    <property type="match status" value="1"/>
</dbReference>
<reference evidence="11" key="1">
    <citation type="submission" date="2017-06" db="EMBL/GenBank/DDBJ databases">
        <authorList>
            <person name="Varghese N."/>
            <person name="Submissions S."/>
        </authorList>
    </citation>
    <scope>NUCLEOTIDE SEQUENCE [LARGE SCALE GENOMIC DNA]</scope>
    <source>
        <strain evidence="11">CIP 108523</strain>
    </source>
</reference>
<dbReference type="FunFam" id="3.90.180.10:FF:000018">
    <property type="entry name" value="NAD(P)-dependent alcohol dehydrogenase"/>
    <property type="match status" value="1"/>
</dbReference>
<dbReference type="SMART" id="SM00829">
    <property type="entry name" value="PKS_ER"/>
    <property type="match status" value="1"/>
</dbReference>
<dbReference type="AlphaFoldDB" id="A0A239H225"/>
<protein>
    <recommendedName>
        <fullName evidence="7">alcohol dehydrogenase (NADP(+))</fullName>
        <ecNumber evidence="7">1.1.1.2</ecNumber>
    </recommendedName>
</protein>
<proteinExistence type="inferred from homology"/>
<dbReference type="Gene3D" id="3.90.180.10">
    <property type="entry name" value="Medium-chain alcohol dehydrogenases, catalytic domain"/>
    <property type="match status" value="1"/>
</dbReference>
<dbReference type="InterPro" id="IPR036291">
    <property type="entry name" value="NAD(P)-bd_dom_sf"/>
</dbReference>
<dbReference type="InterPro" id="IPR002328">
    <property type="entry name" value="ADH_Zn_CS"/>
</dbReference>